<sequence>MRRKRQGASLIVVVIIFMFLTTVSTAMLSMVLGNYKARVVESKRVENLYASDSGLDVTYNVIGKNFDSAVKYGYYEVVTLKNGTNRGPNNEKYQDINEDMQKLNEDIESRKAAINNAKNNPNDHSTNLSYLENEIAKKRSLISEDEKIQQILIGEEFKRAFNNFMQKIDSTSDENIPQNQLEELITNHSYIDMRSINDKNINQNNKPKMTVDFGVKDKDGNSVSPNFDPVEVSTENIAYDFDHPLETHESEGHHIPVTIYPFFKQGYYNISVTSSFYSEKLTGDSNESPKTNERKIKANFKLSVPELSDIYNQEAGGVIQKYLATQDRAITVNGNMNLSGVDGFTVSNGEIYVGGTTPSSVQVSNRSYEKYSGGIMVYNSSNINFNNDVVTRNTLNLRSGANVTIGGNLYGGNIYVGGNTYSTNDTNDDNLNQSADNATLNINNTIDSTKGKVIIDNDLGLKATNSNITINDFFGVNDKNITRYGNPVDADGNPIDRTKSSSSIIVNSNDDSSNVIIKNSAYIMGTAHINTNETNTDSSNEYQTGESGAVKGNYIAYTVTLDDSEKLAYYNPLQLLESSDVVTKATHFFNYWRDQITNKGHSPYTGGLQLPIVEKADGSVDKINSKIYTAGALVFERKNDKGEVVERNVVDSTYNMDLEFPGGPVYNAQVEFASKVYRFNQSATKPYDYDKTKITGFGTLVDADPSKISASGYNLEDENNNGEHAIFNGENKPLKITTSDESTKDEISSNSNNIVVKVAKKDVDKGTNSYTLNGVIVSAGDVSIDSNITINGCLIVGGNLNIIGRDSDIKNITVHYDQGVIERVQAKNPDLFKAVFGQILVDDTDDTQNSNNTDSSTDSTTSDSASTNYDLKYFLEKKIWQIIK</sequence>
<name>A0A1S8S003_CLOBE</name>
<organism evidence="4 5">
    <name type="scientific">Clostridium beijerinckii</name>
    <name type="common">Clostridium MP</name>
    <dbReference type="NCBI Taxonomy" id="1520"/>
    <lineage>
        <taxon>Bacteria</taxon>
        <taxon>Bacillati</taxon>
        <taxon>Bacillota</taxon>
        <taxon>Clostridia</taxon>
        <taxon>Eubacteriales</taxon>
        <taxon>Clostridiaceae</taxon>
        <taxon>Clostridium</taxon>
    </lineage>
</organism>
<dbReference type="RefSeq" id="WP_077840159.1">
    <property type="nucleotide sequence ID" value="NZ_JABTAE010000001.1"/>
</dbReference>
<evidence type="ECO:0000256" key="2">
    <source>
        <dbReference type="SAM" id="MobiDB-lite"/>
    </source>
</evidence>
<feature type="compositionally biased region" description="Low complexity" evidence="2">
    <location>
        <begin position="847"/>
        <end position="865"/>
    </location>
</feature>
<gene>
    <name evidence="4" type="ORF">CLBCK_38190</name>
</gene>
<keyword evidence="3" id="KW-0472">Membrane</keyword>
<evidence type="ECO:0000256" key="1">
    <source>
        <dbReference type="SAM" id="Coils"/>
    </source>
</evidence>
<evidence type="ECO:0000256" key="3">
    <source>
        <dbReference type="SAM" id="Phobius"/>
    </source>
</evidence>
<feature type="region of interest" description="Disordered" evidence="2">
    <location>
        <begin position="845"/>
        <end position="865"/>
    </location>
</feature>
<dbReference type="AlphaFoldDB" id="A0A1S8S003"/>
<keyword evidence="3" id="KW-0812">Transmembrane</keyword>
<accession>A0A1S8S003</accession>
<feature type="coiled-coil region" evidence="1">
    <location>
        <begin position="90"/>
        <end position="120"/>
    </location>
</feature>
<evidence type="ECO:0000313" key="5">
    <source>
        <dbReference type="Proteomes" id="UP000190973"/>
    </source>
</evidence>
<proteinExistence type="predicted"/>
<protein>
    <submittedName>
        <fullName evidence="4">Uncharacterized protein</fullName>
    </submittedName>
</protein>
<dbReference type="Proteomes" id="UP000190973">
    <property type="component" value="Unassembled WGS sequence"/>
</dbReference>
<evidence type="ECO:0000313" key="4">
    <source>
        <dbReference type="EMBL" id="OOM58783.1"/>
    </source>
</evidence>
<keyword evidence="1" id="KW-0175">Coiled coil</keyword>
<feature type="transmembrane region" description="Helical" evidence="3">
    <location>
        <begin position="7"/>
        <end position="32"/>
    </location>
</feature>
<reference evidence="4 5" key="1">
    <citation type="submission" date="2016-05" db="EMBL/GenBank/DDBJ databases">
        <title>Microbial solvent formation.</title>
        <authorList>
            <person name="Poehlein A."/>
            <person name="Montoya Solano J.D."/>
            <person name="Flitsch S."/>
            <person name="Krabben P."/>
            <person name="Duerre P."/>
            <person name="Daniel R."/>
        </authorList>
    </citation>
    <scope>NUCLEOTIDE SEQUENCE [LARGE SCALE GENOMIC DNA]</scope>
    <source>
        <strain evidence="4 5">DSM 53</strain>
    </source>
</reference>
<keyword evidence="3" id="KW-1133">Transmembrane helix</keyword>
<dbReference type="EMBL" id="LZZI01000090">
    <property type="protein sequence ID" value="OOM58783.1"/>
    <property type="molecule type" value="Genomic_DNA"/>
</dbReference>
<comment type="caution">
    <text evidence="4">The sequence shown here is derived from an EMBL/GenBank/DDBJ whole genome shotgun (WGS) entry which is preliminary data.</text>
</comment>